<dbReference type="Proteomes" id="UP000243459">
    <property type="component" value="Chromosome 7"/>
</dbReference>
<feature type="region of interest" description="Disordered" evidence="1">
    <location>
        <begin position="78"/>
        <end position="98"/>
    </location>
</feature>
<accession>A0A5P1ED72</accession>
<organism evidence="2 3">
    <name type="scientific">Asparagus officinalis</name>
    <name type="common">Garden asparagus</name>
    <dbReference type="NCBI Taxonomy" id="4686"/>
    <lineage>
        <taxon>Eukaryota</taxon>
        <taxon>Viridiplantae</taxon>
        <taxon>Streptophyta</taxon>
        <taxon>Embryophyta</taxon>
        <taxon>Tracheophyta</taxon>
        <taxon>Spermatophyta</taxon>
        <taxon>Magnoliopsida</taxon>
        <taxon>Liliopsida</taxon>
        <taxon>Asparagales</taxon>
        <taxon>Asparagaceae</taxon>
        <taxon>Asparagoideae</taxon>
        <taxon>Asparagus</taxon>
    </lineage>
</organism>
<evidence type="ECO:0000313" key="3">
    <source>
        <dbReference type="Proteomes" id="UP000243459"/>
    </source>
</evidence>
<name>A0A5P1ED72_ASPOF</name>
<keyword evidence="3" id="KW-1185">Reference proteome</keyword>
<evidence type="ECO:0000313" key="2">
    <source>
        <dbReference type="EMBL" id="ONK63764.1"/>
    </source>
</evidence>
<reference evidence="3" key="1">
    <citation type="journal article" date="2017" name="Nat. Commun.">
        <title>The asparagus genome sheds light on the origin and evolution of a young Y chromosome.</title>
        <authorList>
            <person name="Harkess A."/>
            <person name="Zhou J."/>
            <person name="Xu C."/>
            <person name="Bowers J.E."/>
            <person name="Van der Hulst R."/>
            <person name="Ayyampalayam S."/>
            <person name="Mercati F."/>
            <person name="Riccardi P."/>
            <person name="McKain M.R."/>
            <person name="Kakrana A."/>
            <person name="Tang H."/>
            <person name="Ray J."/>
            <person name="Groenendijk J."/>
            <person name="Arikit S."/>
            <person name="Mathioni S.M."/>
            <person name="Nakano M."/>
            <person name="Shan H."/>
            <person name="Telgmann-Rauber A."/>
            <person name="Kanno A."/>
            <person name="Yue Z."/>
            <person name="Chen H."/>
            <person name="Li W."/>
            <person name="Chen Y."/>
            <person name="Xu X."/>
            <person name="Zhang Y."/>
            <person name="Luo S."/>
            <person name="Chen H."/>
            <person name="Gao J."/>
            <person name="Mao Z."/>
            <person name="Pires J.C."/>
            <person name="Luo M."/>
            <person name="Kudrna D."/>
            <person name="Wing R.A."/>
            <person name="Meyers B.C."/>
            <person name="Yi K."/>
            <person name="Kong H."/>
            <person name="Lavrijsen P."/>
            <person name="Sunseri F."/>
            <person name="Falavigna A."/>
            <person name="Ye Y."/>
            <person name="Leebens-Mack J.H."/>
            <person name="Chen G."/>
        </authorList>
    </citation>
    <scope>NUCLEOTIDE SEQUENCE [LARGE SCALE GENOMIC DNA]</scope>
    <source>
        <strain evidence="3">cv. DH0086</strain>
    </source>
</reference>
<sequence>MTLLEILGGRRNVAGSGGRGEEGGGKGEGWYFPVVGGETDSGGGRGGWCDPTLGGEYDEEEAERAGRCAVWCIQDEEGASADDGRGGEDAGGHSGGSLHAAAERCAGTRVWRFLPTWGNHILWSKQRCC</sequence>
<dbReference type="Gramene" id="ONK63764">
    <property type="protein sequence ID" value="ONK63764"/>
    <property type="gene ID" value="A4U43_C07F18690"/>
</dbReference>
<dbReference type="EMBL" id="CM007387">
    <property type="protein sequence ID" value="ONK63764.1"/>
    <property type="molecule type" value="Genomic_DNA"/>
</dbReference>
<feature type="compositionally biased region" description="Basic and acidic residues" evidence="1">
    <location>
        <begin position="82"/>
        <end position="91"/>
    </location>
</feature>
<gene>
    <name evidence="2" type="ORF">A4U43_C07F18690</name>
</gene>
<evidence type="ECO:0000256" key="1">
    <source>
        <dbReference type="SAM" id="MobiDB-lite"/>
    </source>
</evidence>
<feature type="region of interest" description="Disordered" evidence="1">
    <location>
        <begin position="7"/>
        <end position="30"/>
    </location>
</feature>
<dbReference type="AlphaFoldDB" id="A0A5P1ED72"/>
<proteinExistence type="predicted"/>
<protein>
    <submittedName>
        <fullName evidence="2">Uncharacterized protein</fullName>
    </submittedName>
</protein>